<accession>A0ABR4KZB1</accession>
<dbReference type="EMBL" id="JBFXLU010000007">
    <property type="protein sequence ID" value="KAL2856543.1"/>
    <property type="molecule type" value="Genomic_DNA"/>
</dbReference>
<gene>
    <name evidence="2" type="ORF">BJY01DRAFT_203524</name>
</gene>
<evidence type="ECO:0000313" key="3">
    <source>
        <dbReference type="Proteomes" id="UP001610446"/>
    </source>
</evidence>
<evidence type="ECO:0008006" key="4">
    <source>
        <dbReference type="Google" id="ProtNLM"/>
    </source>
</evidence>
<feature type="repeat" description="ANK" evidence="1">
    <location>
        <begin position="56"/>
        <end position="88"/>
    </location>
</feature>
<dbReference type="PROSITE" id="PS50297">
    <property type="entry name" value="ANK_REP_REGION"/>
    <property type="match status" value="1"/>
</dbReference>
<proteinExistence type="predicted"/>
<dbReference type="Gene3D" id="1.25.40.20">
    <property type="entry name" value="Ankyrin repeat-containing domain"/>
    <property type="match status" value="1"/>
</dbReference>
<dbReference type="SUPFAM" id="SSF48403">
    <property type="entry name" value="Ankyrin repeat"/>
    <property type="match status" value="1"/>
</dbReference>
<sequence>MVDLLLQYGARLKSSNAIPQAAIYGNLDMVKHLRLKGGVIDEVGTKGPAGDEHYNDMGSPLHHAATEGYTETALFLIDAGANIELKDPMGRTPEDRWLLASLPQATRQKLNTDSRAL</sequence>
<keyword evidence="1" id="KW-0040">ANK repeat</keyword>
<organism evidence="2 3">
    <name type="scientific">Aspergillus pseudoustus</name>
    <dbReference type="NCBI Taxonomy" id="1810923"/>
    <lineage>
        <taxon>Eukaryota</taxon>
        <taxon>Fungi</taxon>
        <taxon>Dikarya</taxon>
        <taxon>Ascomycota</taxon>
        <taxon>Pezizomycotina</taxon>
        <taxon>Eurotiomycetes</taxon>
        <taxon>Eurotiomycetidae</taxon>
        <taxon>Eurotiales</taxon>
        <taxon>Aspergillaceae</taxon>
        <taxon>Aspergillus</taxon>
        <taxon>Aspergillus subgen. Nidulantes</taxon>
    </lineage>
</organism>
<dbReference type="InterPro" id="IPR002110">
    <property type="entry name" value="Ankyrin_rpt"/>
</dbReference>
<evidence type="ECO:0000256" key="1">
    <source>
        <dbReference type="PROSITE-ProRule" id="PRU00023"/>
    </source>
</evidence>
<dbReference type="InterPro" id="IPR036770">
    <property type="entry name" value="Ankyrin_rpt-contain_sf"/>
</dbReference>
<protein>
    <recommendedName>
        <fullName evidence="4">Ankyrin repeat-containing domain protein</fullName>
    </recommendedName>
</protein>
<name>A0ABR4KZB1_9EURO</name>
<dbReference type="Proteomes" id="UP001610446">
    <property type="component" value="Unassembled WGS sequence"/>
</dbReference>
<evidence type="ECO:0000313" key="2">
    <source>
        <dbReference type="EMBL" id="KAL2856543.1"/>
    </source>
</evidence>
<dbReference type="SMART" id="SM00248">
    <property type="entry name" value="ANK"/>
    <property type="match status" value="2"/>
</dbReference>
<dbReference type="Pfam" id="PF12796">
    <property type="entry name" value="Ank_2"/>
    <property type="match status" value="1"/>
</dbReference>
<dbReference type="PROSITE" id="PS50088">
    <property type="entry name" value="ANK_REPEAT"/>
    <property type="match status" value="1"/>
</dbReference>
<keyword evidence="3" id="KW-1185">Reference proteome</keyword>
<comment type="caution">
    <text evidence="2">The sequence shown here is derived from an EMBL/GenBank/DDBJ whole genome shotgun (WGS) entry which is preliminary data.</text>
</comment>
<reference evidence="2 3" key="1">
    <citation type="submission" date="2024-07" db="EMBL/GenBank/DDBJ databases">
        <title>Section-level genome sequencing and comparative genomics of Aspergillus sections Usti and Cavernicolus.</title>
        <authorList>
            <consortium name="Lawrence Berkeley National Laboratory"/>
            <person name="Nybo J.L."/>
            <person name="Vesth T.C."/>
            <person name="Theobald S."/>
            <person name="Frisvad J.C."/>
            <person name="Larsen T.O."/>
            <person name="Kjaerboelling I."/>
            <person name="Rothschild-Mancinelli K."/>
            <person name="Lyhne E.K."/>
            <person name="Kogle M.E."/>
            <person name="Barry K."/>
            <person name="Clum A."/>
            <person name="Na H."/>
            <person name="Ledsgaard L."/>
            <person name="Lin J."/>
            <person name="Lipzen A."/>
            <person name="Kuo A."/>
            <person name="Riley R."/>
            <person name="Mondo S."/>
            <person name="Labutti K."/>
            <person name="Haridas S."/>
            <person name="Pangalinan J."/>
            <person name="Salamov A.A."/>
            <person name="Simmons B.A."/>
            <person name="Magnuson J.K."/>
            <person name="Chen J."/>
            <person name="Drula E."/>
            <person name="Henrissat B."/>
            <person name="Wiebenga A."/>
            <person name="Lubbers R.J."/>
            <person name="Gomes A.C."/>
            <person name="Makela M.R."/>
            <person name="Stajich J."/>
            <person name="Grigoriev I.V."/>
            <person name="Mortensen U.H."/>
            <person name="De Vries R.P."/>
            <person name="Baker S.E."/>
            <person name="Andersen M.R."/>
        </authorList>
    </citation>
    <scope>NUCLEOTIDE SEQUENCE [LARGE SCALE GENOMIC DNA]</scope>
    <source>
        <strain evidence="2 3">CBS 123904</strain>
    </source>
</reference>